<feature type="transmembrane region" description="Helical" evidence="1">
    <location>
        <begin position="124"/>
        <end position="142"/>
    </location>
</feature>
<proteinExistence type="predicted"/>
<dbReference type="Pfam" id="PF04949">
    <property type="entry name" value="Transcrip_act"/>
    <property type="match status" value="1"/>
</dbReference>
<dbReference type="Gene3D" id="2.30.29.30">
    <property type="entry name" value="Pleckstrin-homology domain (PH domain)/Phosphotyrosine-binding domain (PTB)"/>
    <property type="match status" value="1"/>
</dbReference>
<dbReference type="GO" id="GO:0005737">
    <property type="term" value="C:cytoplasm"/>
    <property type="evidence" value="ECO:0007669"/>
    <property type="project" value="UniProtKB-SubCell"/>
</dbReference>
<reference evidence="2 3" key="1">
    <citation type="journal article" date="2020" name="bioRxiv">
        <title>Sequence and annotation of 42 cannabis genomes reveals extensive copy number variation in cannabinoid synthesis and pathogen resistance genes.</title>
        <authorList>
            <person name="Mckernan K.J."/>
            <person name="Helbert Y."/>
            <person name="Kane L.T."/>
            <person name="Ebling H."/>
            <person name="Zhang L."/>
            <person name="Liu B."/>
            <person name="Eaton Z."/>
            <person name="Mclaughlin S."/>
            <person name="Kingan S."/>
            <person name="Baybayan P."/>
            <person name="Concepcion G."/>
            <person name="Jordan M."/>
            <person name="Riva A."/>
            <person name="Barbazuk W."/>
            <person name="Harkins T."/>
        </authorList>
    </citation>
    <scope>NUCLEOTIDE SEQUENCE [LARGE SCALE GENOMIC DNA]</scope>
    <source>
        <strain evidence="3">cv. Jamaican Lion 4</strain>
        <tissue evidence="2">Leaf</tissue>
    </source>
</reference>
<keyword evidence="1" id="KW-0472">Membrane</keyword>
<evidence type="ECO:0000313" key="2">
    <source>
        <dbReference type="EMBL" id="KAF4386452.1"/>
    </source>
</evidence>
<dbReference type="InterPro" id="IPR007033">
    <property type="entry name" value="GORAB"/>
</dbReference>
<evidence type="ECO:0000256" key="1">
    <source>
        <dbReference type="SAM" id="Phobius"/>
    </source>
</evidence>
<dbReference type="EMBL" id="JAATIQ010000081">
    <property type="protein sequence ID" value="KAF4386452.1"/>
    <property type="molecule type" value="Genomic_DNA"/>
</dbReference>
<dbReference type="GO" id="GO:0008047">
    <property type="term" value="F:enzyme activator activity"/>
    <property type="evidence" value="ECO:0007669"/>
    <property type="project" value="InterPro"/>
</dbReference>
<dbReference type="InterPro" id="IPR011993">
    <property type="entry name" value="PH-like_dom_sf"/>
</dbReference>
<sequence>MVMDPIPANVNPRATRITTHLTGVILGVQEARTTCQAYAGETRPSTDQPYWSVKLTPQIMISLIKWGRALLKEVREKVQAQLGRVEEETKRLATIREIDLFIEEIVITDAHVTFYKFNIKSNQWIWFVSVANRVLFCFLIVFDVDGGSW</sequence>
<dbReference type="AlphaFoldDB" id="A0A7J6GU23"/>
<keyword evidence="1" id="KW-1133">Transmembrane helix</keyword>
<comment type="caution">
    <text evidence="2">The sequence shown here is derived from an EMBL/GenBank/DDBJ whole genome shotgun (WGS) entry which is preliminary data.</text>
</comment>
<name>A0A7J6GU23_CANSA</name>
<keyword evidence="3" id="KW-1185">Reference proteome</keyword>
<evidence type="ECO:0000313" key="3">
    <source>
        <dbReference type="Proteomes" id="UP000583929"/>
    </source>
</evidence>
<protein>
    <submittedName>
        <fullName evidence="2">Uncharacterized protein</fullName>
    </submittedName>
</protein>
<gene>
    <name evidence="2" type="ORF">G4B88_006708</name>
</gene>
<dbReference type="GO" id="GO:0000290">
    <property type="term" value="P:deadenylation-dependent decapping of nuclear-transcribed mRNA"/>
    <property type="evidence" value="ECO:0007669"/>
    <property type="project" value="InterPro"/>
</dbReference>
<keyword evidence="1" id="KW-0812">Transmembrane</keyword>
<accession>A0A7J6GU23</accession>
<dbReference type="Proteomes" id="UP000583929">
    <property type="component" value="Unassembled WGS sequence"/>
</dbReference>
<organism evidence="2 3">
    <name type="scientific">Cannabis sativa</name>
    <name type="common">Hemp</name>
    <name type="synonym">Marijuana</name>
    <dbReference type="NCBI Taxonomy" id="3483"/>
    <lineage>
        <taxon>Eukaryota</taxon>
        <taxon>Viridiplantae</taxon>
        <taxon>Streptophyta</taxon>
        <taxon>Embryophyta</taxon>
        <taxon>Tracheophyta</taxon>
        <taxon>Spermatophyta</taxon>
        <taxon>Magnoliopsida</taxon>
        <taxon>eudicotyledons</taxon>
        <taxon>Gunneridae</taxon>
        <taxon>Pentapetalae</taxon>
        <taxon>rosids</taxon>
        <taxon>fabids</taxon>
        <taxon>Rosales</taxon>
        <taxon>Cannabaceae</taxon>
        <taxon>Cannabis</taxon>
    </lineage>
</organism>